<evidence type="ECO:0000256" key="5">
    <source>
        <dbReference type="SAM" id="Phobius"/>
    </source>
</evidence>
<organism evidence="7 8">
    <name type="scientific">Astyanax mexicanus</name>
    <name type="common">Blind cave fish</name>
    <name type="synonym">Astyanax fasciatus mexicanus</name>
    <dbReference type="NCBI Taxonomy" id="7994"/>
    <lineage>
        <taxon>Eukaryota</taxon>
        <taxon>Metazoa</taxon>
        <taxon>Chordata</taxon>
        <taxon>Craniata</taxon>
        <taxon>Vertebrata</taxon>
        <taxon>Euteleostomi</taxon>
        <taxon>Actinopterygii</taxon>
        <taxon>Neopterygii</taxon>
        <taxon>Teleostei</taxon>
        <taxon>Ostariophysi</taxon>
        <taxon>Characiformes</taxon>
        <taxon>Characoidei</taxon>
        <taxon>Acestrorhamphidae</taxon>
        <taxon>Acestrorhamphinae</taxon>
        <taxon>Astyanax</taxon>
    </lineage>
</organism>
<keyword evidence="4 5" id="KW-0472">Membrane</keyword>
<reference evidence="7 8" key="1">
    <citation type="submission" date="2021-07" db="EMBL/GenBank/DDBJ databases">
        <authorList>
            <person name="Imarazene B."/>
            <person name="Zahm M."/>
            <person name="Klopp C."/>
            <person name="Cabau C."/>
            <person name="Beille S."/>
            <person name="Jouanno E."/>
            <person name="Castinel A."/>
            <person name="Lluch J."/>
            <person name="Gil L."/>
            <person name="Kuchtly C."/>
            <person name="Lopez Roques C."/>
            <person name="Donnadieu C."/>
            <person name="Parrinello H."/>
            <person name="Journot L."/>
            <person name="Du K."/>
            <person name="Schartl M."/>
            <person name="Retaux S."/>
            <person name="Guiguen Y."/>
        </authorList>
    </citation>
    <scope>NUCLEOTIDE SEQUENCE [LARGE SCALE GENOMIC DNA]</scope>
    <source>
        <strain evidence="7">Pach_M1</strain>
        <tissue evidence="7">Testis</tissue>
    </source>
</reference>
<dbReference type="GO" id="GO:0022857">
    <property type="term" value="F:transmembrane transporter activity"/>
    <property type="evidence" value="ECO:0007669"/>
    <property type="project" value="InterPro"/>
</dbReference>
<dbReference type="GO" id="GO:0016020">
    <property type="term" value="C:membrane"/>
    <property type="evidence" value="ECO:0007669"/>
    <property type="project" value="UniProtKB-SubCell"/>
</dbReference>
<dbReference type="Gene3D" id="1.20.1250.20">
    <property type="entry name" value="MFS general substrate transporter like domains"/>
    <property type="match status" value="1"/>
</dbReference>
<dbReference type="SUPFAM" id="SSF103473">
    <property type="entry name" value="MFS general substrate transporter"/>
    <property type="match status" value="1"/>
</dbReference>
<proteinExistence type="predicted"/>
<feature type="transmembrane region" description="Helical" evidence="5">
    <location>
        <begin position="99"/>
        <end position="117"/>
    </location>
</feature>
<keyword evidence="2 5" id="KW-0812">Transmembrane</keyword>
<dbReference type="InterPro" id="IPR036259">
    <property type="entry name" value="MFS_trans_sf"/>
</dbReference>
<dbReference type="AlphaFoldDB" id="A0A8T2MBC5"/>
<gene>
    <name evidence="7" type="primary">SLC22A7</name>
    <name evidence="7" type="ORF">AMEX_G3351</name>
</gene>
<comment type="subcellular location">
    <subcellularLocation>
        <location evidence="1">Membrane</location>
        <topology evidence="1">Multi-pass membrane protein</topology>
    </subcellularLocation>
</comment>
<dbReference type="PANTHER" id="PTHR24064">
    <property type="entry name" value="SOLUTE CARRIER FAMILY 22 MEMBER"/>
    <property type="match status" value="1"/>
</dbReference>
<evidence type="ECO:0000313" key="8">
    <source>
        <dbReference type="Proteomes" id="UP000752171"/>
    </source>
</evidence>
<dbReference type="InterPro" id="IPR005828">
    <property type="entry name" value="MFS_sugar_transport-like"/>
</dbReference>
<comment type="caution">
    <text evidence="7">The sequence shown here is derived from an EMBL/GenBank/DDBJ whole genome shotgun (WGS) entry which is preliminary data.</text>
</comment>
<feature type="transmembrane region" description="Helical" evidence="5">
    <location>
        <begin position="219"/>
        <end position="239"/>
    </location>
</feature>
<sequence>MLLALLAYLLRDWRHLMLAVTAPCILAIATWWWVPESARWLLVNGRVEEAQRVLQQCAKMNGKTSKLDKETLLKVTINEEPSKDHSYLDLVKTPKLRKISLCSGIVWFAVAFTYYGISFNISGFGLNAYLTQFIYGAIEVPAKVGTYFLLDRIGRRNGQAWSLILCGMLIGANTAIPSGYSGVRTGVAVCGKGFSEAAFTIAFLYTAELFPTVIRQCGLGYTSFMGRLGGSLAPLLIMLDDVWSSAPSLVFSIAAVISGCVAFLLPETLRVRLPETIQDVEEGRHTMAEVEMSEMNPNLLVSREEEN</sequence>
<protein>
    <submittedName>
        <fullName evidence="7">Solute carrier family 22 member 7-like</fullName>
    </submittedName>
</protein>
<name>A0A8T2MBC5_ASTMX</name>
<dbReference type="InterPro" id="IPR020846">
    <property type="entry name" value="MFS_dom"/>
</dbReference>
<accession>A0A8T2MBC5</accession>
<dbReference type="Proteomes" id="UP000752171">
    <property type="component" value="Unassembled WGS sequence"/>
</dbReference>
<evidence type="ECO:0000256" key="4">
    <source>
        <dbReference type="ARBA" id="ARBA00023136"/>
    </source>
</evidence>
<dbReference type="PROSITE" id="PS50850">
    <property type="entry name" value="MFS"/>
    <property type="match status" value="1"/>
</dbReference>
<dbReference type="Pfam" id="PF00083">
    <property type="entry name" value="Sugar_tr"/>
    <property type="match status" value="1"/>
</dbReference>
<evidence type="ECO:0000256" key="1">
    <source>
        <dbReference type="ARBA" id="ARBA00004141"/>
    </source>
</evidence>
<feature type="domain" description="Major facilitator superfamily (MFS) profile" evidence="6">
    <location>
        <begin position="1"/>
        <end position="270"/>
    </location>
</feature>
<evidence type="ECO:0000313" key="7">
    <source>
        <dbReference type="EMBL" id="KAG9280617.1"/>
    </source>
</evidence>
<evidence type="ECO:0000256" key="3">
    <source>
        <dbReference type="ARBA" id="ARBA00022989"/>
    </source>
</evidence>
<feature type="transmembrane region" description="Helical" evidence="5">
    <location>
        <begin position="186"/>
        <end position="207"/>
    </location>
</feature>
<evidence type="ECO:0000259" key="6">
    <source>
        <dbReference type="PROSITE" id="PS50850"/>
    </source>
</evidence>
<feature type="transmembrane region" description="Helical" evidence="5">
    <location>
        <begin position="15"/>
        <end position="34"/>
    </location>
</feature>
<dbReference type="EMBL" id="JAICCE010000002">
    <property type="protein sequence ID" value="KAG9280617.1"/>
    <property type="molecule type" value="Genomic_DNA"/>
</dbReference>
<keyword evidence="3 5" id="KW-1133">Transmembrane helix</keyword>
<feature type="transmembrane region" description="Helical" evidence="5">
    <location>
        <begin position="162"/>
        <end position="180"/>
    </location>
</feature>
<evidence type="ECO:0000256" key="2">
    <source>
        <dbReference type="ARBA" id="ARBA00022692"/>
    </source>
</evidence>
<feature type="transmembrane region" description="Helical" evidence="5">
    <location>
        <begin position="245"/>
        <end position="265"/>
    </location>
</feature>